<evidence type="ECO:0000313" key="3">
    <source>
        <dbReference type="Proteomes" id="UP001295423"/>
    </source>
</evidence>
<keyword evidence="3" id="KW-1185">Reference proteome</keyword>
<dbReference type="Gene3D" id="3.30.230.30">
    <property type="entry name" value="Impact, N-terminal domain"/>
    <property type="match status" value="1"/>
</dbReference>
<dbReference type="SUPFAM" id="SSF54211">
    <property type="entry name" value="Ribosomal protein S5 domain 2-like"/>
    <property type="match status" value="1"/>
</dbReference>
<dbReference type="PANTHER" id="PTHR31212">
    <property type="entry name" value="ALPHA-KETOGLUTARATE-DEPENDENT DIOXYGENASE ALKB HOMOLOG 3"/>
    <property type="match status" value="1"/>
</dbReference>
<name>A0AAD2JHA9_9STRA</name>
<dbReference type="Proteomes" id="UP001295423">
    <property type="component" value="Unassembled WGS sequence"/>
</dbReference>
<dbReference type="SUPFAM" id="SSF51197">
    <property type="entry name" value="Clavaminate synthase-like"/>
    <property type="match status" value="1"/>
</dbReference>
<comment type="caution">
    <text evidence="2">The sequence shown here is derived from an EMBL/GenBank/DDBJ whole genome shotgun (WGS) entry which is preliminary data.</text>
</comment>
<reference evidence="2" key="1">
    <citation type="submission" date="2023-08" db="EMBL/GenBank/DDBJ databases">
        <authorList>
            <person name="Audoor S."/>
            <person name="Bilcke G."/>
        </authorList>
    </citation>
    <scope>NUCLEOTIDE SEQUENCE</scope>
</reference>
<dbReference type="PROSITE" id="PS51471">
    <property type="entry name" value="FE2OG_OXY"/>
    <property type="match status" value="1"/>
</dbReference>
<dbReference type="InterPro" id="IPR001498">
    <property type="entry name" value="Impact_N"/>
</dbReference>
<dbReference type="InterPro" id="IPR036956">
    <property type="entry name" value="Impact_N_sf"/>
</dbReference>
<dbReference type="InterPro" id="IPR037151">
    <property type="entry name" value="AlkB-like_sf"/>
</dbReference>
<dbReference type="PANTHER" id="PTHR31212:SF4">
    <property type="entry name" value="ALPHA-KETOGLUTARATE-DEPENDENT DIOXYGENASE ALKB HOMOLOG 3"/>
    <property type="match status" value="1"/>
</dbReference>
<protein>
    <recommendedName>
        <fullName evidence="1">Fe2OG dioxygenase domain-containing protein</fullName>
    </recommendedName>
</protein>
<dbReference type="GO" id="GO:0006307">
    <property type="term" value="P:DNA alkylation repair"/>
    <property type="evidence" value="ECO:0007669"/>
    <property type="project" value="InterPro"/>
</dbReference>
<dbReference type="Gene3D" id="2.60.120.590">
    <property type="entry name" value="Alpha-ketoglutarate-dependent dioxygenase AlkB-like"/>
    <property type="match status" value="1"/>
</dbReference>
<organism evidence="2 3">
    <name type="scientific">Cylindrotheca closterium</name>
    <dbReference type="NCBI Taxonomy" id="2856"/>
    <lineage>
        <taxon>Eukaryota</taxon>
        <taxon>Sar</taxon>
        <taxon>Stramenopiles</taxon>
        <taxon>Ochrophyta</taxon>
        <taxon>Bacillariophyta</taxon>
        <taxon>Bacillariophyceae</taxon>
        <taxon>Bacillariophycidae</taxon>
        <taxon>Bacillariales</taxon>
        <taxon>Bacillariaceae</taxon>
        <taxon>Cylindrotheca</taxon>
    </lineage>
</organism>
<dbReference type="InterPro" id="IPR032854">
    <property type="entry name" value="ALKBH3"/>
</dbReference>
<evidence type="ECO:0000313" key="2">
    <source>
        <dbReference type="EMBL" id="CAJ1949496.1"/>
    </source>
</evidence>
<dbReference type="InterPro" id="IPR027450">
    <property type="entry name" value="AlkB-like"/>
</dbReference>
<dbReference type="Pfam" id="PF13532">
    <property type="entry name" value="2OG-FeII_Oxy_2"/>
    <property type="match status" value="1"/>
</dbReference>
<dbReference type="GO" id="GO:0051213">
    <property type="term" value="F:dioxygenase activity"/>
    <property type="evidence" value="ECO:0007669"/>
    <property type="project" value="InterPro"/>
</dbReference>
<dbReference type="AlphaFoldDB" id="A0AAD2JHA9"/>
<evidence type="ECO:0000259" key="1">
    <source>
        <dbReference type="PROSITE" id="PS51471"/>
    </source>
</evidence>
<dbReference type="InterPro" id="IPR005123">
    <property type="entry name" value="Oxoglu/Fe-dep_dioxygenase_dom"/>
</dbReference>
<dbReference type="InterPro" id="IPR020568">
    <property type="entry name" value="Ribosomal_Su5_D2-typ_SF"/>
</dbReference>
<sequence>MFEDPLGEIAVADSQFLGFCCHCATVAEVREYQQRLKKEYPNAAHIPVVYKTVDGSEGWDEDGEPPKSVGPPIMSVIQEQWSDSYVVVAVVRVWNEQLLGVTCGRLPQCYQSIARLALHRYGTERMNPLHRDIRQVDQSVYGLAAGDCELILDIVPDPYNTLLQQVQLELNFDGFKGAEGEVLPRLQNLQADLSQNVVPVYRYPGNYQGDEWETFQWSPVSLMIKKAVEDQLLLPQKMNHCVTNFYRDGKDFIAHHSDKDLDLNRQGVIVSVSLGDERIMELRRRAEPKDVTRIVLPPRSMLVLGPKTNKEFSHSILQKPDATQPRISLTMREVRTYLDLSSGLLYGQGASRKSFAQLRLRNLLDSAILVLGMGGAASKILSKTQDNSMSKTEGALWFGGLLAGSWGIKKLVHRWYKQQEENEAREFFSKSSMSGTKY</sequence>
<feature type="domain" description="Fe2OG dioxygenase" evidence="1">
    <location>
        <begin position="237"/>
        <end position="335"/>
    </location>
</feature>
<dbReference type="Pfam" id="PF01205">
    <property type="entry name" value="Impact_N"/>
    <property type="match status" value="1"/>
</dbReference>
<gene>
    <name evidence="2" type="ORF">CYCCA115_LOCUS12125</name>
</gene>
<proteinExistence type="predicted"/>
<dbReference type="EMBL" id="CAKOGP040001758">
    <property type="protein sequence ID" value="CAJ1949496.1"/>
    <property type="molecule type" value="Genomic_DNA"/>
</dbReference>
<accession>A0AAD2JHA9</accession>